<dbReference type="RefSeq" id="WP_117321040.1">
    <property type="nucleotide sequence ID" value="NZ_QVTD01000003.1"/>
</dbReference>
<dbReference type="Pfam" id="PF00571">
    <property type="entry name" value="CBS"/>
    <property type="match status" value="2"/>
</dbReference>
<keyword evidence="4" id="KW-1185">Reference proteome</keyword>
<feature type="domain" description="CBS" evidence="2">
    <location>
        <begin position="105"/>
        <end position="162"/>
    </location>
</feature>
<dbReference type="SUPFAM" id="SSF54631">
    <property type="entry name" value="CBS-domain pair"/>
    <property type="match status" value="1"/>
</dbReference>
<evidence type="ECO:0000256" key="1">
    <source>
        <dbReference type="PROSITE-ProRule" id="PRU00703"/>
    </source>
</evidence>
<keyword evidence="1" id="KW-0129">CBS domain</keyword>
<dbReference type="Gene3D" id="3.10.580.10">
    <property type="entry name" value="CBS-domain"/>
    <property type="match status" value="1"/>
</dbReference>
<dbReference type="InterPro" id="IPR000644">
    <property type="entry name" value="CBS_dom"/>
</dbReference>
<evidence type="ECO:0000313" key="3">
    <source>
        <dbReference type="EMBL" id="RFU64864.1"/>
    </source>
</evidence>
<accession>A0A372LFS7</accession>
<dbReference type="EMBL" id="QVTD01000003">
    <property type="protein sequence ID" value="RFU64864.1"/>
    <property type="molecule type" value="Genomic_DNA"/>
</dbReference>
<proteinExistence type="predicted"/>
<comment type="caution">
    <text evidence="3">The sequence shown here is derived from an EMBL/GenBank/DDBJ whole genome shotgun (WGS) entry which is preliminary data.</text>
</comment>
<dbReference type="InterPro" id="IPR046342">
    <property type="entry name" value="CBS_dom_sf"/>
</dbReference>
<dbReference type="AlphaFoldDB" id="A0A372LFS7"/>
<dbReference type="PROSITE" id="PS51371">
    <property type="entry name" value="CBS"/>
    <property type="match status" value="2"/>
</dbReference>
<feature type="domain" description="CBS" evidence="2">
    <location>
        <begin position="179"/>
        <end position="240"/>
    </location>
</feature>
<protein>
    <submittedName>
        <fullName evidence="3">CBS domain-containing protein</fullName>
    </submittedName>
</protein>
<evidence type="ECO:0000259" key="2">
    <source>
        <dbReference type="PROSITE" id="PS51371"/>
    </source>
</evidence>
<dbReference type="OrthoDB" id="49104at2"/>
<sequence>MDTQTKQSQSERFEAAFNRIHKALMQTVKNAKTDKFSDLVYKGKNHAFIRYYEHDLSQFAKLRNAIVHEKIEEGFYIAEPHLEIINKIESIADEFEKPASALSIATKPVTYFQETDMLSEVLAAIKKESLSQFPVYKSNGEYAWLLTSAEIVKYLAEHFSNENMNLKQVKVGELYNGRIKHHVVFVSQDSSLFEIEDIFEEYHAKNQKIEAILITKTGSDKEKPNGIITSWDLLEAEISD</sequence>
<name>A0A372LFS7_9BACI</name>
<evidence type="ECO:0000313" key="4">
    <source>
        <dbReference type="Proteomes" id="UP000262939"/>
    </source>
</evidence>
<reference evidence="3 4" key="1">
    <citation type="submission" date="2018-08" db="EMBL/GenBank/DDBJ databases">
        <title>Bacillus chawlae sp. nov., Bacillus glennii sp. nov., and Bacillus saganii sp. nov. Isolated from the Vehicle Assembly Building at Kennedy Space Center where the Viking Spacecraft were Assembled.</title>
        <authorList>
            <person name="Seuylemezian A."/>
            <person name="Vaishampayan P."/>
        </authorList>
    </citation>
    <scope>NUCLEOTIDE SEQUENCE [LARGE SCALE GENOMIC DNA]</scope>
    <source>
        <strain evidence="3 4">V44-8</strain>
    </source>
</reference>
<organism evidence="3 4">
    <name type="scientific">Peribacillus glennii</name>
    <dbReference type="NCBI Taxonomy" id="2303991"/>
    <lineage>
        <taxon>Bacteria</taxon>
        <taxon>Bacillati</taxon>
        <taxon>Bacillota</taxon>
        <taxon>Bacilli</taxon>
        <taxon>Bacillales</taxon>
        <taxon>Bacillaceae</taxon>
        <taxon>Peribacillus</taxon>
    </lineage>
</organism>
<gene>
    <name evidence="3" type="ORF">D0466_02785</name>
</gene>
<dbReference type="Proteomes" id="UP000262939">
    <property type="component" value="Unassembled WGS sequence"/>
</dbReference>